<evidence type="ECO:0000313" key="2">
    <source>
        <dbReference type="EMBL" id="MDC7712884.1"/>
    </source>
</evidence>
<dbReference type="EMBL" id="JAQQLE010000001">
    <property type="protein sequence ID" value="MDC7712884.1"/>
    <property type="molecule type" value="Genomic_DNA"/>
</dbReference>
<proteinExistence type="predicted"/>
<feature type="chain" id="PRO_5045210165" description="Rap1a immunity protein domain-containing protein" evidence="1">
    <location>
        <begin position="19"/>
        <end position="115"/>
    </location>
</feature>
<accession>A0ABT5IK32</accession>
<evidence type="ECO:0000256" key="1">
    <source>
        <dbReference type="SAM" id="SignalP"/>
    </source>
</evidence>
<sequence>MAKKCGWLLLLLPALACAGNVASGSAGAIPRQPVIQLLTSACLAKAGQEPLLKSLLSSPAAASAYCGCAGERIVGGLSDDELMDAVSKGKGVAQDPVWKRRLLNVGLQCLDQLVK</sequence>
<protein>
    <recommendedName>
        <fullName evidence="4">Rap1a immunity protein domain-containing protein</fullName>
    </recommendedName>
</protein>
<dbReference type="RefSeq" id="WP_272770576.1">
    <property type="nucleotide sequence ID" value="NZ_JAQQLE010000001.1"/>
</dbReference>
<reference evidence="2 3" key="1">
    <citation type="submission" date="2023-01" db="EMBL/GenBank/DDBJ databases">
        <title>Novel species of the genus Vogesella isolated from rivers.</title>
        <authorList>
            <person name="Lu H."/>
        </authorList>
    </citation>
    <scope>NUCLEOTIDE SEQUENCE [LARGE SCALE GENOMIC DNA]</scope>
    <source>
        <strain evidence="2 3">LYT5W</strain>
    </source>
</reference>
<keyword evidence="1" id="KW-0732">Signal</keyword>
<dbReference type="Proteomes" id="UP001222030">
    <property type="component" value="Unassembled WGS sequence"/>
</dbReference>
<evidence type="ECO:0008006" key="4">
    <source>
        <dbReference type="Google" id="ProtNLM"/>
    </source>
</evidence>
<gene>
    <name evidence="2" type="ORF">PQU96_01890</name>
</gene>
<organism evidence="2 3">
    <name type="scientific">Vogesella margarita</name>
    <dbReference type="NCBI Taxonomy" id="2984199"/>
    <lineage>
        <taxon>Bacteria</taxon>
        <taxon>Pseudomonadati</taxon>
        <taxon>Pseudomonadota</taxon>
        <taxon>Betaproteobacteria</taxon>
        <taxon>Neisseriales</taxon>
        <taxon>Chromobacteriaceae</taxon>
        <taxon>Vogesella</taxon>
    </lineage>
</organism>
<feature type="signal peptide" evidence="1">
    <location>
        <begin position="1"/>
        <end position="18"/>
    </location>
</feature>
<evidence type="ECO:0000313" key="3">
    <source>
        <dbReference type="Proteomes" id="UP001222030"/>
    </source>
</evidence>
<comment type="caution">
    <text evidence="2">The sequence shown here is derived from an EMBL/GenBank/DDBJ whole genome shotgun (WGS) entry which is preliminary data.</text>
</comment>
<name>A0ABT5IK32_9NEIS</name>
<keyword evidence="3" id="KW-1185">Reference proteome</keyword>